<gene>
    <name evidence="2" type="ORF">MEDL_348</name>
</gene>
<proteinExistence type="predicted"/>
<feature type="region of interest" description="Disordered" evidence="1">
    <location>
        <begin position="260"/>
        <end position="326"/>
    </location>
</feature>
<dbReference type="Proteomes" id="UP000683360">
    <property type="component" value="Unassembled WGS sequence"/>
</dbReference>
<comment type="caution">
    <text evidence="2">The sequence shown here is derived from an EMBL/GenBank/DDBJ whole genome shotgun (WGS) entry which is preliminary data.</text>
</comment>
<evidence type="ECO:0008006" key="4">
    <source>
        <dbReference type="Google" id="ProtNLM"/>
    </source>
</evidence>
<protein>
    <recommendedName>
        <fullName evidence="4">DZIP3-like HEPN domain-containing protein</fullName>
    </recommendedName>
</protein>
<evidence type="ECO:0000313" key="2">
    <source>
        <dbReference type="EMBL" id="CAG2184702.1"/>
    </source>
</evidence>
<organism evidence="2 3">
    <name type="scientific">Mytilus edulis</name>
    <name type="common">Blue mussel</name>
    <dbReference type="NCBI Taxonomy" id="6550"/>
    <lineage>
        <taxon>Eukaryota</taxon>
        <taxon>Metazoa</taxon>
        <taxon>Spiralia</taxon>
        <taxon>Lophotrochozoa</taxon>
        <taxon>Mollusca</taxon>
        <taxon>Bivalvia</taxon>
        <taxon>Autobranchia</taxon>
        <taxon>Pteriomorphia</taxon>
        <taxon>Mytilida</taxon>
        <taxon>Mytiloidea</taxon>
        <taxon>Mytilidae</taxon>
        <taxon>Mytilinae</taxon>
        <taxon>Mytilus</taxon>
    </lineage>
</organism>
<sequence>MEKLPNTDDFTIELCYKILRYENVLHEPSCKWGNVPHDTEVEIGDDVQRILNATNDVISNATIYISSLDKNRCAKCSMVVMEVFPMIMQELMAHTGVPAKVLYDTIMRNISFRRNLNKMEFDMLLPIPPPSRQWGANPNNIEIGIGDDIERIRRERNSFVHRVNANISEALFESFFATFIAVGKRIDAYLNKPPNNGYAHDVEQCKTCVLDPEVEKKLLDARADIEQLKEKFRFVIGIPGKEIYIFVGKSTEAAIEKIRAEEDYNDNEEQQEDNRESEDGESDSTESYDLNEEVGDESKDFIDDEDKDYIDDGDEDFIDDEDEDFIDDEEVSSATVITVKKTLMIKPSSAFQCLA</sequence>
<keyword evidence="3" id="KW-1185">Reference proteome</keyword>
<evidence type="ECO:0000313" key="3">
    <source>
        <dbReference type="Proteomes" id="UP000683360"/>
    </source>
</evidence>
<feature type="compositionally biased region" description="Acidic residues" evidence="1">
    <location>
        <begin position="302"/>
        <end position="326"/>
    </location>
</feature>
<feature type="compositionally biased region" description="Acidic residues" evidence="1">
    <location>
        <begin position="263"/>
        <end position="295"/>
    </location>
</feature>
<accession>A0A8S3PM10</accession>
<evidence type="ECO:0000256" key="1">
    <source>
        <dbReference type="SAM" id="MobiDB-lite"/>
    </source>
</evidence>
<name>A0A8S3PM10_MYTED</name>
<reference evidence="2" key="1">
    <citation type="submission" date="2021-03" db="EMBL/GenBank/DDBJ databases">
        <authorList>
            <person name="Bekaert M."/>
        </authorList>
    </citation>
    <scope>NUCLEOTIDE SEQUENCE</scope>
</reference>
<dbReference type="EMBL" id="CAJPWZ010000016">
    <property type="protein sequence ID" value="CAG2184702.1"/>
    <property type="molecule type" value="Genomic_DNA"/>
</dbReference>
<dbReference type="AlphaFoldDB" id="A0A8S3PM10"/>